<reference evidence="1" key="2">
    <citation type="submission" date="2022-06" db="UniProtKB">
        <authorList>
            <consortium name="EnsemblMetazoa"/>
        </authorList>
    </citation>
    <scope>IDENTIFICATION</scope>
    <source>
        <strain evidence="1">PS312</strain>
    </source>
</reference>
<proteinExistence type="predicted"/>
<sequence length="264" mass="29050">MKRVGCCGLLKITAAAHIIAILVGMRSFETLVIKAKLVFTGPYVAGFDVLLCTAFFTLTTIITFFVNIWFFINTKHCFDYLKEIETHFRTIDHLIKKNLERMNELREILIEENVFTPAGTITRHSTIKSKKAKKRSSTMGKDCCCGACSAATGAEIIATFIIVFAVSSVVSVVVIPAARDDTGALTVVSVIQIVASILVFIACKKIYPQMMIPMLILSVSVFLFTRIEITYLIIVQIVGIVSTIVGFISVLVVSIHGKILSLAY</sequence>
<reference evidence="2" key="1">
    <citation type="journal article" date="2008" name="Nat. Genet.">
        <title>The Pristionchus pacificus genome provides a unique perspective on nematode lifestyle and parasitism.</title>
        <authorList>
            <person name="Dieterich C."/>
            <person name="Clifton S.W."/>
            <person name="Schuster L.N."/>
            <person name="Chinwalla A."/>
            <person name="Delehaunty K."/>
            <person name="Dinkelacker I."/>
            <person name="Fulton L."/>
            <person name="Fulton R."/>
            <person name="Godfrey J."/>
            <person name="Minx P."/>
            <person name="Mitreva M."/>
            <person name="Roeseler W."/>
            <person name="Tian H."/>
            <person name="Witte H."/>
            <person name="Yang S.P."/>
            <person name="Wilson R.K."/>
            <person name="Sommer R.J."/>
        </authorList>
    </citation>
    <scope>NUCLEOTIDE SEQUENCE [LARGE SCALE GENOMIC DNA]</scope>
    <source>
        <strain evidence="2">PS312</strain>
    </source>
</reference>
<dbReference type="EnsemblMetazoa" id="PPA40763.1">
    <property type="protein sequence ID" value="PPA40763.1"/>
    <property type="gene ID" value="WBGene00279132"/>
</dbReference>
<protein>
    <submittedName>
        <fullName evidence="1">Uncharacterized protein</fullName>
    </submittedName>
</protein>
<evidence type="ECO:0000313" key="1">
    <source>
        <dbReference type="EnsemblMetazoa" id="PPA40763.1"/>
    </source>
</evidence>
<organism evidence="1 2">
    <name type="scientific">Pristionchus pacificus</name>
    <name type="common">Parasitic nematode worm</name>
    <dbReference type="NCBI Taxonomy" id="54126"/>
    <lineage>
        <taxon>Eukaryota</taxon>
        <taxon>Metazoa</taxon>
        <taxon>Ecdysozoa</taxon>
        <taxon>Nematoda</taxon>
        <taxon>Chromadorea</taxon>
        <taxon>Rhabditida</taxon>
        <taxon>Rhabditina</taxon>
        <taxon>Diplogasteromorpha</taxon>
        <taxon>Diplogasteroidea</taxon>
        <taxon>Neodiplogasteridae</taxon>
        <taxon>Pristionchus</taxon>
    </lineage>
</organism>
<dbReference type="Proteomes" id="UP000005239">
    <property type="component" value="Unassembled WGS sequence"/>
</dbReference>
<name>A0A2A6C2S4_PRIPA</name>
<accession>A0A2A6C2S4</accession>
<gene>
    <name evidence="1" type="primary">WBGene00279132</name>
</gene>
<evidence type="ECO:0000313" key="2">
    <source>
        <dbReference type="Proteomes" id="UP000005239"/>
    </source>
</evidence>
<dbReference type="AlphaFoldDB" id="A0A2A6C2S4"/>
<accession>A0A8R1YY04</accession>
<dbReference type="PANTHER" id="PTHR34851:SF5">
    <property type="entry name" value="MARVEL DOMAIN-CONTAINING PROTEIN"/>
    <property type="match status" value="1"/>
</dbReference>
<keyword evidence="2" id="KW-1185">Reference proteome</keyword>
<dbReference type="PANTHER" id="PTHR34851">
    <property type="entry name" value="PROTEIN CBG05235-RELATED"/>
    <property type="match status" value="1"/>
</dbReference>